<dbReference type="InterPro" id="IPR013809">
    <property type="entry name" value="ENTH"/>
</dbReference>
<evidence type="ECO:0000313" key="4">
    <source>
        <dbReference type="Proteomes" id="UP000019373"/>
    </source>
</evidence>
<feature type="compositionally biased region" description="Polar residues" evidence="1">
    <location>
        <begin position="337"/>
        <end position="352"/>
    </location>
</feature>
<dbReference type="SUPFAM" id="SSF48464">
    <property type="entry name" value="ENTH/VHS domain"/>
    <property type="match status" value="1"/>
</dbReference>
<sequence length="604" mass="62484">MDLNSLRDQVSNLTLYDIKAGVRKVQNGTMSPMERGVRAGLTLVLSNPPQVREATNNEPWGASTSLMQEIANGTHSYQLLNEIMPLIYKRFTDKSAEEWRQIYKSLQLLEFLIKNGSERVIDDARQHVSLLRMLRQFHYIDQNGKDQGVNVRNRAQEIAKLLSDVDSIRAERKKARANRNKAGGVEGGMGIGGGMSSGSRYGGFGSDAGYGGYRGEVYGDGGGFGGNTSGFQDTQRRSDKFEEYDEDEEDGGSSAAKPSAASHARTASGLRAASLNTIKRDAKIKKEPEQDLFEFGDEPAATSASNGKAKMSSPKAADELGAMDSGIGGDDDFDDFQSATTPGLTTEAQSSAIPGLTSPPPAASSAITSSTSFAAPHNVVPPPASNINDLFASLSPTTSSNKPINTSTPSLSMTSSISSLPPPSQATKPVTSGFVSSGPNYYTSVPSTINNSSTTSTTSSVKSPLSSTISPGMGQKQYSSTNTASLGKPNPSTSTSAAGADVFTSLWSSASAKSGIQSRSGTSTPGNKGPDLASMAKAKNEAAMWGTPVGAASGVNGSGGGSGSGGIPPRPSAPTPRTATMGGGQGQGQGQGQQLGGGLDDLLG</sequence>
<feature type="compositionally biased region" description="Acidic residues" evidence="1">
    <location>
        <begin position="242"/>
        <end position="251"/>
    </location>
</feature>
<dbReference type="GeneID" id="19235208"/>
<feature type="domain" description="ENTH" evidence="2">
    <location>
        <begin position="39"/>
        <end position="172"/>
    </location>
</feature>
<feature type="compositionally biased region" description="Polar residues" evidence="1">
    <location>
        <begin position="512"/>
        <end position="526"/>
    </location>
</feature>
<protein>
    <recommendedName>
        <fullName evidence="2">ENTH domain-containing protein</fullName>
    </recommendedName>
</protein>
<organism evidence="3 4">
    <name type="scientific">Endocarpon pusillum (strain Z07020 / HMAS-L-300199)</name>
    <name type="common">Lichen-forming fungus</name>
    <dbReference type="NCBI Taxonomy" id="1263415"/>
    <lineage>
        <taxon>Eukaryota</taxon>
        <taxon>Fungi</taxon>
        <taxon>Dikarya</taxon>
        <taxon>Ascomycota</taxon>
        <taxon>Pezizomycotina</taxon>
        <taxon>Eurotiomycetes</taxon>
        <taxon>Chaetothyriomycetidae</taxon>
        <taxon>Verrucariales</taxon>
        <taxon>Verrucariaceae</taxon>
        <taxon>Endocarpon</taxon>
    </lineage>
</organism>
<keyword evidence="4" id="KW-1185">Reference proteome</keyword>
<dbReference type="EMBL" id="KE720815">
    <property type="protein sequence ID" value="ERF75351.1"/>
    <property type="molecule type" value="Genomic_DNA"/>
</dbReference>
<name>U1GTK5_ENDPU</name>
<feature type="compositionally biased region" description="Low complexity" evidence="1">
    <location>
        <begin position="253"/>
        <end position="267"/>
    </location>
</feature>
<evidence type="ECO:0000313" key="3">
    <source>
        <dbReference type="EMBL" id="ERF75351.1"/>
    </source>
</evidence>
<feature type="compositionally biased region" description="Low complexity" evidence="1">
    <location>
        <begin position="447"/>
        <end position="470"/>
    </location>
</feature>
<dbReference type="CDD" id="cd16992">
    <property type="entry name" value="ENTH_Ent3"/>
    <property type="match status" value="1"/>
</dbReference>
<feature type="region of interest" description="Disordered" evidence="1">
    <location>
        <begin position="397"/>
        <end position="432"/>
    </location>
</feature>
<dbReference type="OMA" id="WRQIYKG"/>
<dbReference type="InterPro" id="IPR008942">
    <property type="entry name" value="ENTH_VHS"/>
</dbReference>
<dbReference type="GO" id="GO:0005543">
    <property type="term" value="F:phospholipid binding"/>
    <property type="evidence" value="ECO:0007669"/>
    <property type="project" value="TreeGrafter"/>
</dbReference>
<dbReference type="GO" id="GO:0006895">
    <property type="term" value="P:Golgi to endosome transport"/>
    <property type="evidence" value="ECO:0007669"/>
    <property type="project" value="TreeGrafter"/>
</dbReference>
<dbReference type="PANTHER" id="PTHR12276:SF45">
    <property type="entry name" value="CLATHRIN INTERACTOR 1"/>
    <property type="match status" value="1"/>
</dbReference>
<feature type="compositionally biased region" description="Gly residues" evidence="1">
    <location>
        <begin position="556"/>
        <end position="566"/>
    </location>
</feature>
<feature type="region of interest" description="Disordered" evidence="1">
    <location>
        <begin position="281"/>
        <end position="364"/>
    </location>
</feature>
<feature type="region of interest" description="Disordered" evidence="1">
    <location>
        <begin position="512"/>
        <end position="604"/>
    </location>
</feature>
<feature type="compositionally biased region" description="Low complexity" evidence="1">
    <location>
        <begin position="406"/>
        <end position="419"/>
    </location>
</feature>
<evidence type="ECO:0000259" key="2">
    <source>
        <dbReference type="PROSITE" id="PS50942"/>
    </source>
</evidence>
<dbReference type="GO" id="GO:0005886">
    <property type="term" value="C:plasma membrane"/>
    <property type="evidence" value="ECO:0007669"/>
    <property type="project" value="TreeGrafter"/>
</dbReference>
<feature type="compositionally biased region" description="Gly residues" evidence="1">
    <location>
        <begin position="581"/>
        <end position="604"/>
    </location>
</feature>
<dbReference type="GO" id="GO:0030276">
    <property type="term" value="F:clathrin binding"/>
    <property type="evidence" value="ECO:0007669"/>
    <property type="project" value="TreeGrafter"/>
</dbReference>
<dbReference type="AlphaFoldDB" id="U1GTK5"/>
<feature type="region of interest" description="Disordered" evidence="1">
    <location>
        <begin position="447"/>
        <end position="497"/>
    </location>
</feature>
<dbReference type="SMART" id="SM00273">
    <property type="entry name" value="ENTH"/>
    <property type="match status" value="1"/>
</dbReference>
<feature type="compositionally biased region" description="Polar residues" evidence="1">
    <location>
        <begin position="476"/>
        <end position="497"/>
    </location>
</feature>
<dbReference type="GO" id="GO:0005829">
    <property type="term" value="C:cytosol"/>
    <property type="evidence" value="ECO:0007669"/>
    <property type="project" value="GOC"/>
</dbReference>
<dbReference type="GO" id="GO:0005768">
    <property type="term" value="C:endosome"/>
    <property type="evidence" value="ECO:0007669"/>
    <property type="project" value="TreeGrafter"/>
</dbReference>
<gene>
    <name evidence="3" type="ORF">EPUS_00144</name>
</gene>
<dbReference type="RefSeq" id="XP_007787363.1">
    <property type="nucleotide sequence ID" value="XM_007789173.1"/>
</dbReference>
<dbReference type="HOGENOM" id="CLU_040577_0_1_1"/>
<accession>U1GTK5</accession>
<dbReference type="PROSITE" id="PS50942">
    <property type="entry name" value="ENTH"/>
    <property type="match status" value="1"/>
</dbReference>
<dbReference type="GO" id="GO:0030125">
    <property type="term" value="C:clathrin vesicle coat"/>
    <property type="evidence" value="ECO:0007669"/>
    <property type="project" value="TreeGrafter"/>
</dbReference>
<dbReference type="eggNOG" id="KOG2056">
    <property type="taxonomic scope" value="Eukaryota"/>
</dbReference>
<proteinExistence type="predicted"/>
<dbReference type="PANTHER" id="PTHR12276">
    <property type="entry name" value="EPSIN/ENT-RELATED"/>
    <property type="match status" value="1"/>
</dbReference>
<dbReference type="Pfam" id="PF01417">
    <property type="entry name" value="ENTH"/>
    <property type="match status" value="1"/>
</dbReference>
<dbReference type="Proteomes" id="UP000019373">
    <property type="component" value="Unassembled WGS sequence"/>
</dbReference>
<feature type="region of interest" description="Disordered" evidence="1">
    <location>
        <begin position="224"/>
        <end position="268"/>
    </location>
</feature>
<evidence type="ECO:0000256" key="1">
    <source>
        <dbReference type="SAM" id="MobiDB-lite"/>
    </source>
</evidence>
<dbReference type="Gene3D" id="1.25.40.90">
    <property type="match status" value="1"/>
</dbReference>
<reference evidence="4" key="1">
    <citation type="journal article" date="2014" name="BMC Genomics">
        <title>Genome characteristics reveal the impact of lichenization on lichen-forming fungus Endocarpon pusillum Hedwig (Verrucariales, Ascomycota).</title>
        <authorList>
            <person name="Wang Y.-Y."/>
            <person name="Liu B."/>
            <person name="Zhang X.-Y."/>
            <person name="Zhou Q.-M."/>
            <person name="Zhang T."/>
            <person name="Li H."/>
            <person name="Yu Y.-F."/>
            <person name="Zhang X.-L."/>
            <person name="Hao X.-Y."/>
            <person name="Wang M."/>
            <person name="Wang L."/>
            <person name="Wei J.-C."/>
        </authorList>
    </citation>
    <scope>NUCLEOTIDE SEQUENCE [LARGE SCALE GENOMIC DNA]</scope>
    <source>
        <strain evidence="4">Z07020 / HMAS-L-300199</strain>
    </source>
</reference>
<dbReference type="GO" id="GO:0006897">
    <property type="term" value="P:endocytosis"/>
    <property type="evidence" value="ECO:0007669"/>
    <property type="project" value="TreeGrafter"/>
</dbReference>
<dbReference type="FunFam" id="1.25.40.90:FF:000006">
    <property type="entry name" value="Clathrin interactor 1"/>
    <property type="match status" value="1"/>
</dbReference>
<dbReference type="OrthoDB" id="4033880at2759"/>